<keyword evidence="11" id="KW-0689">Ribosomal protein</keyword>
<keyword evidence="3 5" id="KW-0694">RNA-binding</keyword>
<evidence type="ECO:0000256" key="7">
    <source>
        <dbReference type="RuleBase" id="RU003761"/>
    </source>
</evidence>
<sequence>MNTSSLLRRLFSPTQATECLQQRSYAIMSRAKHRAGLPVESPVKAAKSALSKKKAAPITKANNNNNNNNNSGSKWRTTGYFNKQHEHADEETTRALLKSRLENMNFRKPAGMNERLIKVQQQRDIAQPEHPHLLKVAVIGAANAGKSTLINKIVGEEVSGVSPKAHTTRERTLAVYSHRDYQIVFLDTPGVIPDHNHAKMNRTLATSSWRSLDEADHVVVVVDAGRSIQPQARVTEEFILNRLHDMNIPATLIFNKMDLLYEDRHLLQEVAERYNQGYPHFKKTLYISAVYEEGLDKVKNVLYEESPQKPWIYPADQKTEMPDLKRVEEMIRIQFFKRLHQYIPYMLKQENVGWTEMKDGTLRIDQNVYVERDSQQKIVIGYQGRIINSVVEEARTQISQALKRPVKLFIQVKTRKPTQP</sequence>
<dbReference type="AlphaFoldDB" id="A0AAN7I3B0"/>
<feature type="region of interest" description="G2" evidence="6">
    <location>
        <begin position="166"/>
        <end position="170"/>
    </location>
</feature>
<dbReference type="InterPro" id="IPR027417">
    <property type="entry name" value="P-loop_NTPase"/>
</dbReference>
<organism evidence="11 12">
    <name type="scientific">Mucor velutinosus</name>
    <dbReference type="NCBI Taxonomy" id="708070"/>
    <lineage>
        <taxon>Eukaryota</taxon>
        <taxon>Fungi</taxon>
        <taxon>Fungi incertae sedis</taxon>
        <taxon>Mucoromycota</taxon>
        <taxon>Mucoromycotina</taxon>
        <taxon>Mucoromycetes</taxon>
        <taxon>Mucorales</taxon>
        <taxon>Mucorineae</taxon>
        <taxon>Mucoraceae</taxon>
        <taxon>Mucor</taxon>
    </lineage>
</organism>
<dbReference type="PANTHER" id="PTHR42698">
    <property type="entry name" value="GTPASE ERA"/>
    <property type="match status" value="1"/>
</dbReference>
<dbReference type="Gene3D" id="3.30.300.20">
    <property type="match status" value="1"/>
</dbReference>
<dbReference type="SUPFAM" id="SSF52540">
    <property type="entry name" value="P-loop containing nucleoside triphosphate hydrolases"/>
    <property type="match status" value="1"/>
</dbReference>
<dbReference type="GO" id="GO:0043024">
    <property type="term" value="F:ribosomal small subunit binding"/>
    <property type="evidence" value="ECO:0007669"/>
    <property type="project" value="TreeGrafter"/>
</dbReference>
<dbReference type="InterPro" id="IPR030388">
    <property type="entry name" value="G_ERA_dom"/>
</dbReference>
<evidence type="ECO:0000313" key="11">
    <source>
        <dbReference type="EMBL" id="KAK4519561.1"/>
    </source>
</evidence>
<evidence type="ECO:0000256" key="1">
    <source>
        <dbReference type="ARBA" id="ARBA00007921"/>
    </source>
</evidence>
<dbReference type="SUPFAM" id="SSF54814">
    <property type="entry name" value="Prokaryotic type KH domain (KH-domain type II)"/>
    <property type="match status" value="1"/>
</dbReference>
<proteinExistence type="inferred from homology"/>
<dbReference type="EMBL" id="JASEJX010000012">
    <property type="protein sequence ID" value="KAK4519561.1"/>
    <property type="molecule type" value="Genomic_DNA"/>
</dbReference>
<dbReference type="RefSeq" id="XP_064686227.1">
    <property type="nucleotide sequence ID" value="XM_064829025.1"/>
</dbReference>
<evidence type="ECO:0000256" key="2">
    <source>
        <dbReference type="ARBA" id="ARBA00022741"/>
    </source>
</evidence>
<dbReference type="Pfam" id="PF01926">
    <property type="entry name" value="MMR_HSR1"/>
    <property type="match status" value="1"/>
</dbReference>
<dbReference type="NCBIfam" id="NF000908">
    <property type="entry name" value="PRK00089.1"/>
    <property type="match status" value="1"/>
</dbReference>
<evidence type="ECO:0000259" key="9">
    <source>
        <dbReference type="PROSITE" id="PS50823"/>
    </source>
</evidence>
<feature type="domain" description="KH type-2" evidence="9">
    <location>
        <begin position="339"/>
        <end position="416"/>
    </location>
</feature>
<feature type="region of interest" description="G1" evidence="6">
    <location>
        <begin position="140"/>
        <end position="147"/>
    </location>
</feature>
<evidence type="ECO:0000256" key="8">
    <source>
        <dbReference type="SAM" id="MobiDB-lite"/>
    </source>
</evidence>
<keyword evidence="11" id="KW-0687">Ribonucleoprotein</keyword>
<dbReference type="InterPro" id="IPR009019">
    <property type="entry name" value="KH_sf_prok-type"/>
</dbReference>
<dbReference type="GO" id="GO:0000028">
    <property type="term" value="P:ribosomal small subunit assembly"/>
    <property type="evidence" value="ECO:0007669"/>
    <property type="project" value="TreeGrafter"/>
</dbReference>
<dbReference type="Pfam" id="PF07650">
    <property type="entry name" value="KH_2"/>
    <property type="match status" value="1"/>
</dbReference>
<dbReference type="PROSITE" id="PS50823">
    <property type="entry name" value="KH_TYPE_2"/>
    <property type="match status" value="1"/>
</dbReference>
<feature type="region of interest" description="Disordered" evidence="8">
    <location>
        <begin position="48"/>
        <end position="77"/>
    </location>
</feature>
<evidence type="ECO:0000256" key="6">
    <source>
        <dbReference type="PROSITE-ProRule" id="PRU01050"/>
    </source>
</evidence>
<accession>A0AAN7I3B0</accession>
<dbReference type="GeneID" id="89953483"/>
<comment type="similarity">
    <text evidence="1 6 7">Belongs to the TRAFAC class TrmE-Era-EngA-EngB-Septin-like GTPase superfamily. Era GTPase family.</text>
</comment>
<feature type="region of interest" description="G4" evidence="6">
    <location>
        <begin position="255"/>
        <end position="258"/>
    </location>
</feature>
<dbReference type="PANTHER" id="PTHR42698:SF1">
    <property type="entry name" value="GTPASE ERA, MITOCHONDRIAL"/>
    <property type="match status" value="1"/>
</dbReference>
<dbReference type="PROSITE" id="PS51713">
    <property type="entry name" value="G_ERA"/>
    <property type="match status" value="1"/>
</dbReference>
<evidence type="ECO:0000259" key="10">
    <source>
        <dbReference type="PROSITE" id="PS51713"/>
    </source>
</evidence>
<dbReference type="InterPro" id="IPR004044">
    <property type="entry name" value="KH_dom_type_2"/>
</dbReference>
<dbReference type="InterPro" id="IPR015946">
    <property type="entry name" value="KH_dom-like_a/b"/>
</dbReference>
<feature type="region of interest" description="G5" evidence="6">
    <location>
        <begin position="287"/>
        <end position="289"/>
    </location>
</feature>
<evidence type="ECO:0000256" key="4">
    <source>
        <dbReference type="ARBA" id="ARBA00023134"/>
    </source>
</evidence>
<dbReference type="InterPro" id="IPR005225">
    <property type="entry name" value="Small_GTP-bd"/>
</dbReference>
<dbReference type="InterPro" id="IPR006073">
    <property type="entry name" value="GTP-bd"/>
</dbReference>
<dbReference type="HAMAP" id="MF_00367">
    <property type="entry name" value="GTPase_Era"/>
    <property type="match status" value="1"/>
</dbReference>
<dbReference type="GO" id="GO:0005840">
    <property type="term" value="C:ribosome"/>
    <property type="evidence" value="ECO:0007669"/>
    <property type="project" value="UniProtKB-KW"/>
</dbReference>
<keyword evidence="2 6" id="KW-0547">Nucleotide-binding</keyword>
<gene>
    <name evidence="11" type="primary">RPL34B_3</name>
    <name evidence="11" type="ORF">ATC70_009797</name>
</gene>
<dbReference type="Gene3D" id="3.40.50.300">
    <property type="entry name" value="P-loop containing nucleotide triphosphate hydrolases"/>
    <property type="match status" value="1"/>
</dbReference>
<dbReference type="CDD" id="cd04163">
    <property type="entry name" value="Era"/>
    <property type="match status" value="1"/>
</dbReference>
<reference evidence="11 12" key="1">
    <citation type="submission" date="2022-11" db="EMBL/GenBank/DDBJ databases">
        <title>Mucor velutinosus strain NIH1002 WGS.</title>
        <authorList>
            <person name="Subramanian P."/>
            <person name="Mullikin J.C."/>
            <person name="Segre J.A."/>
            <person name="Zelazny A.M."/>
        </authorList>
    </citation>
    <scope>NUCLEOTIDE SEQUENCE [LARGE SCALE GENOMIC DNA]</scope>
    <source>
        <strain evidence="11 12">NIH1002</strain>
    </source>
</reference>
<dbReference type="GO" id="GO:0005525">
    <property type="term" value="F:GTP binding"/>
    <property type="evidence" value="ECO:0007669"/>
    <property type="project" value="UniProtKB-UniRule"/>
</dbReference>
<feature type="domain" description="Era-type G" evidence="10">
    <location>
        <begin position="132"/>
        <end position="308"/>
    </location>
</feature>
<name>A0AAN7I3B0_9FUNG</name>
<evidence type="ECO:0000256" key="5">
    <source>
        <dbReference type="PROSITE-ProRule" id="PRU00118"/>
    </source>
</evidence>
<keyword evidence="4 6" id="KW-0342">GTP-binding</keyword>
<evidence type="ECO:0000256" key="3">
    <source>
        <dbReference type="ARBA" id="ARBA00022884"/>
    </source>
</evidence>
<comment type="caution">
    <text evidence="11">The sequence shown here is derived from an EMBL/GenBank/DDBJ whole genome shotgun (WGS) entry which is preliminary data.</text>
</comment>
<dbReference type="NCBIfam" id="TIGR00436">
    <property type="entry name" value="era"/>
    <property type="match status" value="1"/>
</dbReference>
<dbReference type="NCBIfam" id="TIGR00231">
    <property type="entry name" value="small_GTP"/>
    <property type="match status" value="1"/>
</dbReference>
<dbReference type="CDD" id="cd22534">
    <property type="entry name" value="KH-II_Era"/>
    <property type="match status" value="1"/>
</dbReference>
<dbReference type="InterPro" id="IPR005662">
    <property type="entry name" value="GTPase_Era-like"/>
</dbReference>
<protein>
    <submittedName>
        <fullName evidence="11">60S ribosomal protein L34B</fullName>
    </submittedName>
</protein>
<keyword evidence="12" id="KW-1185">Reference proteome</keyword>
<evidence type="ECO:0000313" key="12">
    <source>
        <dbReference type="Proteomes" id="UP001304243"/>
    </source>
</evidence>
<dbReference type="GO" id="GO:0019843">
    <property type="term" value="F:rRNA binding"/>
    <property type="evidence" value="ECO:0007669"/>
    <property type="project" value="TreeGrafter"/>
</dbReference>
<feature type="region of interest" description="G3" evidence="6">
    <location>
        <begin position="187"/>
        <end position="190"/>
    </location>
</feature>
<dbReference type="Proteomes" id="UP001304243">
    <property type="component" value="Unassembled WGS sequence"/>
</dbReference>